<keyword evidence="3" id="KW-0597">Phosphoprotein</keyword>
<dbReference type="InterPro" id="IPR050482">
    <property type="entry name" value="Sensor_HK_TwoCompSys"/>
</dbReference>
<keyword evidence="12" id="KW-1185">Reference proteome</keyword>
<dbReference type="GO" id="GO:0046983">
    <property type="term" value="F:protein dimerization activity"/>
    <property type="evidence" value="ECO:0007669"/>
    <property type="project" value="InterPro"/>
</dbReference>
<evidence type="ECO:0000256" key="1">
    <source>
        <dbReference type="ARBA" id="ARBA00000085"/>
    </source>
</evidence>
<dbReference type="Gene3D" id="3.30.565.10">
    <property type="entry name" value="Histidine kinase-like ATPase, C-terminal domain"/>
    <property type="match status" value="1"/>
</dbReference>
<name>A0A917ZT33_9ACTN</name>
<dbReference type="InterPro" id="IPR036890">
    <property type="entry name" value="HATPase_C_sf"/>
</dbReference>
<accession>A0A917ZT33</accession>
<keyword evidence="6 11" id="KW-0418">Kinase</keyword>
<feature type="transmembrane region" description="Helical" evidence="9">
    <location>
        <begin position="12"/>
        <end position="34"/>
    </location>
</feature>
<reference evidence="11" key="1">
    <citation type="journal article" date="2014" name="Int. J. Syst. Evol. Microbiol.">
        <title>Complete genome sequence of Corynebacterium casei LMG S-19264T (=DSM 44701T), isolated from a smear-ripened cheese.</title>
        <authorList>
            <consortium name="US DOE Joint Genome Institute (JGI-PGF)"/>
            <person name="Walter F."/>
            <person name="Albersmeier A."/>
            <person name="Kalinowski J."/>
            <person name="Ruckert C."/>
        </authorList>
    </citation>
    <scope>NUCLEOTIDE SEQUENCE</scope>
    <source>
        <strain evidence="11">CGMCC 4.7201</strain>
    </source>
</reference>
<dbReference type="AlphaFoldDB" id="A0A917ZT33"/>
<evidence type="ECO:0000313" key="12">
    <source>
        <dbReference type="Proteomes" id="UP000641932"/>
    </source>
</evidence>
<proteinExistence type="predicted"/>
<feature type="transmembrane region" description="Helical" evidence="9">
    <location>
        <begin position="83"/>
        <end position="110"/>
    </location>
</feature>
<evidence type="ECO:0000256" key="8">
    <source>
        <dbReference type="ARBA" id="ARBA00023012"/>
    </source>
</evidence>
<dbReference type="InterPro" id="IPR011712">
    <property type="entry name" value="Sig_transdc_His_kin_sub3_dim/P"/>
</dbReference>
<comment type="caution">
    <text evidence="11">The sequence shown here is derived from an EMBL/GenBank/DDBJ whole genome shotgun (WGS) entry which is preliminary data.</text>
</comment>
<evidence type="ECO:0000256" key="9">
    <source>
        <dbReference type="SAM" id="Phobius"/>
    </source>
</evidence>
<evidence type="ECO:0000256" key="2">
    <source>
        <dbReference type="ARBA" id="ARBA00012438"/>
    </source>
</evidence>
<keyword evidence="9" id="KW-0812">Transmembrane</keyword>
<keyword evidence="5" id="KW-0547">Nucleotide-binding</keyword>
<feature type="transmembrane region" description="Helical" evidence="9">
    <location>
        <begin position="116"/>
        <end position="137"/>
    </location>
</feature>
<evidence type="ECO:0000256" key="5">
    <source>
        <dbReference type="ARBA" id="ARBA00022741"/>
    </source>
</evidence>
<feature type="transmembrane region" description="Helical" evidence="9">
    <location>
        <begin position="149"/>
        <end position="168"/>
    </location>
</feature>
<dbReference type="GO" id="GO:0005524">
    <property type="term" value="F:ATP binding"/>
    <property type="evidence" value="ECO:0007669"/>
    <property type="project" value="UniProtKB-KW"/>
</dbReference>
<gene>
    <name evidence="11" type="ORF">GCM10012280_41080</name>
</gene>
<keyword evidence="9" id="KW-1133">Transmembrane helix</keyword>
<feature type="domain" description="Signal transduction histidine kinase subgroup 3 dimerisation and phosphoacceptor" evidence="10">
    <location>
        <begin position="195"/>
        <end position="260"/>
    </location>
</feature>
<dbReference type="EC" id="2.7.13.3" evidence="2"/>
<dbReference type="Proteomes" id="UP000641932">
    <property type="component" value="Unassembled WGS sequence"/>
</dbReference>
<keyword evidence="9" id="KW-0472">Membrane</keyword>
<dbReference type="Gene3D" id="1.20.5.1930">
    <property type="match status" value="1"/>
</dbReference>
<dbReference type="PANTHER" id="PTHR24421">
    <property type="entry name" value="NITRATE/NITRITE SENSOR PROTEIN NARX-RELATED"/>
    <property type="match status" value="1"/>
</dbReference>
<dbReference type="GO" id="GO:0000155">
    <property type="term" value="F:phosphorelay sensor kinase activity"/>
    <property type="evidence" value="ECO:0007669"/>
    <property type="project" value="InterPro"/>
</dbReference>
<dbReference type="Pfam" id="PF07730">
    <property type="entry name" value="HisKA_3"/>
    <property type="match status" value="1"/>
</dbReference>
<keyword evidence="7" id="KW-0067">ATP-binding</keyword>
<evidence type="ECO:0000256" key="7">
    <source>
        <dbReference type="ARBA" id="ARBA00022840"/>
    </source>
</evidence>
<keyword evidence="8" id="KW-0902">Two-component regulatory system</keyword>
<keyword evidence="4" id="KW-0808">Transferase</keyword>
<evidence type="ECO:0000259" key="10">
    <source>
        <dbReference type="Pfam" id="PF07730"/>
    </source>
</evidence>
<evidence type="ECO:0000256" key="6">
    <source>
        <dbReference type="ARBA" id="ARBA00022777"/>
    </source>
</evidence>
<reference evidence="11" key="2">
    <citation type="submission" date="2020-09" db="EMBL/GenBank/DDBJ databases">
        <authorList>
            <person name="Sun Q."/>
            <person name="Zhou Y."/>
        </authorList>
    </citation>
    <scope>NUCLEOTIDE SEQUENCE</scope>
    <source>
        <strain evidence="11">CGMCC 4.7201</strain>
    </source>
</reference>
<dbReference type="EMBL" id="BMMS01000017">
    <property type="protein sequence ID" value="GGO91970.1"/>
    <property type="molecule type" value="Genomic_DNA"/>
</dbReference>
<evidence type="ECO:0000256" key="4">
    <source>
        <dbReference type="ARBA" id="ARBA00022679"/>
    </source>
</evidence>
<sequence>MLTGMQSQFRGRALDLLIVLLAAGLSLAVIQLTGRGLALFPQFTFESLAYPLNALGLGEASDQWVLGVAACGVLWWRRRWPAALAVGLTVAGLSCPLVIPATVALFSVAVYRPPVITAWVAGLACAPVVLYYVLLAHYVGPPATTVERLVPGLAAMALIAVAVGWGLFVRSLHERAERAEAEAALRAEQAQRTAREEMAREMHDVLAHRLSLLSVHAGALEFNPGATRSEIEHTAAVIRDSAHRALQDLRTVIGVLRAPTAEETGAPPPQPEMADLERLAQESRDAGMRVRIDQRVTDADAVPALTGRTVYRIVQEGLTNARKHAPGAAVRIEITGGPPDGLTLLVCNRATRDGTRTPIPGSGQGLIGLAERATLAGGRLEHGRTGDDYRLRAWLPWAT</sequence>
<organism evidence="11 12">
    <name type="scientific">Wenjunlia tyrosinilytica</name>
    <dbReference type="NCBI Taxonomy" id="1544741"/>
    <lineage>
        <taxon>Bacteria</taxon>
        <taxon>Bacillati</taxon>
        <taxon>Actinomycetota</taxon>
        <taxon>Actinomycetes</taxon>
        <taxon>Kitasatosporales</taxon>
        <taxon>Streptomycetaceae</taxon>
        <taxon>Wenjunlia</taxon>
    </lineage>
</organism>
<dbReference type="PANTHER" id="PTHR24421:SF10">
    <property type="entry name" value="NITRATE_NITRITE SENSOR PROTEIN NARQ"/>
    <property type="match status" value="1"/>
</dbReference>
<dbReference type="CDD" id="cd16917">
    <property type="entry name" value="HATPase_UhpB-NarQ-NarX-like"/>
    <property type="match status" value="1"/>
</dbReference>
<evidence type="ECO:0000256" key="3">
    <source>
        <dbReference type="ARBA" id="ARBA00022553"/>
    </source>
</evidence>
<protein>
    <recommendedName>
        <fullName evidence="2">histidine kinase</fullName>
        <ecNumber evidence="2">2.7.13.3</ecNumber>
    </recommendedName>
</protein>
<dbReference type="GO" id="GO:0016020">
    <property type="term" value="C:membrane"/>
    <property type="evidence" value="ECO:0007669"/>
    <property type="project" value="InterPro"/>
</dbReference>
<dbReference type="SUPFAM" id="SSF55874">
    <property type="entry name" value="ATPase domain of HSP90 chaperone/DNA topoisomerase II/histidine kinase"/>
    <property type="match status" value="1"/>
</dbReference>
<comment type="catalytic activity">
    <reaction evidence="1">
        <text>ATP + protein L-histidine = ADP + protein N-phospho-L-histidine.</text>
        <dbReference type="EC" id="2.7.13.3"/>
    </reaction>
</comment>
<feature type="transmembrane region" description="Helical" evidence="9">
    <location>
        <begin position="54"/>
        <end position="76"/>
    </location>
</feature>
<evidence type="ECO:0000313" key="11">
    <source>
        <dbReference type="EMBL" id="GGO91970.1"/>
    </source>
</evidence>